<dbReference type="InterPro" id="IPR000782">
    <property type="entry name" value="FAS1_domain"/>
</dbReference>
<name>A0A7J0H3A4_9ERIC</name>
<feature type="domain" description="FAS1" evidence="14">
    <location>
        <begin position="20"/>
        <end position="166"/>
    </location>
</feature>
<evidence type="ECO:0000256" key="5">
    <source>
        <dbReference type="ARBA" id="ARBA00022729"/>
    </source>
</evidence>
<evidence type="ECO:0000256" key="13">
    <source>
        <dbReference type="SAM" id="SignalP"/>
    </source>
</evidence>
<keyword evidence="16" id="KW-1185">Reference proteome</keyword>
<evidence type="ECO:0000259" key="14">
    <source>
        <dbReference type="PROSITE" id="PS50213"/>
    </source>
</evidence>
<dbReference type="GO" id="GO:0098552">
    <property type="term" value="C:side of membrane"/>
    <property type="evidence" value="ECO:0007669"/>
    <property type="project" value="UniProtKB-KW"/>
</dbReference>
<dbReference type="Pfam" id="PF02469">
    <property type="entry name" value="Fasciclin"/>
    <property type="match status" value="1"/>
</dbReference>
<feature type="compositionally biased region" description="Pro residues" evidence="11">
    <location>
        <begin position="227"/>
        <end position="236"/>
    </location>
</feature>
<keyword evidence="7 12" id="KW-0472">Membrane</keyword>
<evidence type="ECO:0000256" key="9">
    <source>
        <dbReference type="ARBA" id="ARBA00023288"/>
    </source>
</evidence>
<evidence type="ECO:0000256" key="1">
    <source>
        <dbReference type="ARBA" id="ARBA00004609"/>
    </source>
</evidence>
<dbReference type="FunFam" id="2.30.180.10:FF:000015">
    <property type="entry name" value="Fasciclin-like arabinogalactan protein 3"/>
    <property type="match status" value="1"/>
</dbReference>
<evidence type="ECO:0000256" key="8">
    <source>
        <dbReference type="ARBA" id="ARBA00023180"/>
    </source>
</evidence>
<keyword evidence="3" id="KW-1003">Cell membrane</keyword>
<keyword evidence="4" id="KW-0336">GPI-anchor</keyword>
<dbReference type="PANTHER" id="PTHR32382:SF78">
    <property type="entry name" value="MUCIN-1-LIKE"/>
    <property type="match status" value="1"/>
</dbReference>
<sequence>MNSKVSLLLSLFLLSYTANAFNITRLLGQYPDFSTFNDYLTQTQLVAAINSRQTITVLAVDNTAASALSGKPADALKKIMSVHVVLDYYDVPKLQKLPNKTAVLTTLFQASGQAAGQQRFLNVTDLSSGSVAFVSAVHGSTISANLVKSVASQPYNISVLQISTVIIPTGIGGSTANSSSNSTASPQVSPAPSPRKYKLSPAPTPVESTATPSPTPAKSPTTAPTPATAPPQPSEAPAPFNAPADAPAADTPIAAEVPGSPPNPADGPTADGPSADVPTAESPSAGVALRLSLCAGIVIVLSTFSLVLMT</sequence>
<protein>
    <submittedName>
        <fullName evidence="15">FASCICLIN-like arabinogalactan protein 14</fullName>
    </submittedName>
</protein>
<comment type="subcellular location">
    <subcellularLocation>
        <location evidence="1">Cell membrane</location>
        <topology evidence="1">Lipid-anchor</topology>
        <topology evidence="1">GPI-anchor</topology>
    </subcellularLocation>
</comment>
<evidence type="ECO:0000256" key="12">
    <source>
        <dbReference type="SAM" id="Phobius"/>
    </source>
</evidence>
<dbReference type="EMBL" id="BJWL01000026">
    <property type="protein sequence ID" value="GFZ17274.1"/>
    <property type="molecule type" value="Genomic_DNA"/>
</dbReference>
<dbReference type="GO" id="GO:0005886">
    <property type="term" value="C:plasma membrane"/>
    <property type="evidence" value="ECO:0007669"/>
    <property type="project" value="UniProtKB-SubCell"/>
</dbReference>
<feature type="compositionally biased region" description="Low complexity" evidence="11">
    <location>
        <begin position="237"/>
        <end position="255"/>
    </location>
</feature>
<evidence type="ECO:0000256" key="6">
    <source>
        <dbReference type="ARBA" id="ARBA00022974"/>
    </source>
</evidence>
<feature type="signal peptide" evidence="13">
    <location>
        <begin position="1"/>
        <end position="20"/>
    </location>
</feature>
<keyword evidence="5 13" id="KW-0732">Signal</keyword>
<comment type="caution">
    <text evidence="15">The sequence shown here is derived from an EMBL/GenBank/DDBJ whole genome shotgun (WGS) entry which is preliminary data.</text>
</comment>
<feature type="chain" id="PRO_5029516720" evidence="13">
    <location>
        <begin position="21"/>
        <end position="310"/>
    </location>
</feature>
<accession>A0A7J0H3A4</accession>
<dbReference type="PROSITE" id="PS50213">
    <property type="entry name" value="FAS1"/>
    <property type="match status" value="1"/>
</dbReference>
<dbReference type="AlphaFoldDB" id="A0A7J0H3A4"/>
<dbReference type="InterPro" id="IPR033254">
    <property type="entry name" value="Plant_FLA"/>
</dbReference>
<proteinExistence type="inferred from homology"/>
<evidence type="ECO:0000256" key="10">
    <source>
        <dbReference type="ARBA" id="ARBA00024686"/>
    </source>
</evidence>
<reference evidence="15 16" key="1">
    <citation type="submission" date="2019-07" db="EMBL/GenBank/DDBJ databases">
        <title>De Novo Assembly of kiwifruit Actinidia rufa.</title>
        <authorList>
            <person name="Sugita-Konishi S."/>
            <person name="Sato K."/>
            <person name="Mori E."/>
            <person name="Abe Y."/>
            <person name="Kisaki G."/>
            <person name="Hamano K."/>
            <person name="Suezawa K."/>
            <person name="Otani M."/>
            <person name="Fukuda T."/>
            <person name="Manabe T."/>
            <person name="Gomi K."/>
            <person name="Tabuchi M."/>
            <person name="Akimitsu K."/>
            <person name="Kataoka I."/>
        </authorList>
    </citation>
    <scope>NUCLEOTIDE SEQUENCE [LARGE SCALE GENOMIC DNA]</scope>
    <source>
        <strain evidence="16">cv. Fuchu</strain>
    </source>
</reference>
<feature type="transmembrane region" description="Helical" evidence="12">
    <location>
        <begin position="287"/>
        <end position="309"/>
    </location>
</feature>
<evidence type="ECO:0000256" key="2">
    <source>
        <dbReference type="ARBA" id="ARBA00007843"/>
    </source>
</evidence>
<organism evidence="15 16">
    <name type="scientific">Actinidia rufa</name>
    <dbReference type="NCBI Taxonomy" id="165716"/>
    <lineage>
        <taxon>Eukaryota</taxon>
        <taxon>Viridiplantae</taxon>
        <taxon>Streptophyta</taxon>
        <taxon>Embryophyta</taxon>
        <taxon>Tracheophyta</taxon>
        <taxon>Spermatophyta</taxon>
        <taxon>Magnoliopsida</taxon>
        <taxon>eudicotyledons</taxon>
        <taxon>Gunneridae</taxon>
        <taxon>Pentapetalae</taxon>
        <taxon>asterids</taxon>
        <taxon>Ericales</taxon>
        <taxon>Actinidiaceae</taxon>
        <taxon>Actinidia</taxon>
    </lineage>
</organism>
<dbReference type="Gene3D" id="2.30.180.10">
    <property type="entry name" value="FAS1 domain"/>
    <property type="match status" value="1"/>
</dbReference>
<keyword evidence="8" id="KW-0325">Glycoprotein</keyword>
<evidence type="ECO:0000313" key="16">
    <source>
        <dbReference type="Proteomes" id="UP000585474"/>
    </source>
</evidence>
<keyword evidence="9" id="KW-0449">Lipoprotein</keyword>
<gene>
    <name evidence="15" type="ORF">Acr_26g0005440</name>
</gene>
<dbReference type="PANTHER" id="PTHR32382">
    <property type="entry name" value="FASCICLIN-LIKE ARABINOGALACTAN PROTEIN"/>
    <property type="match status" value="1"/>
</dbReference>
<keyword evidence="6" id="KW-0654">Proteoglycan</keyword>
<comment type="similarity">
    <text evidence="2">Belongs to the fasciclin-like AGP family.</text>
</comment>
<comment type="function">
    <text evidence="10">May be a cell surface adhesion protein.</text>
</comment>
<evidence type="ECO:0000256" key="4">
    <source>
        <dbReference type="ARBA" id="ARBA00022622"/>
    </source>
</evidence>
<evidence type="ECO:0000256" key="7">
    <source>
        <dbReference type="ARBA" id="ARBA00023136"/>
    </source>
</evidence>
<dbReference type="SUPFAM" id="SSF82153">
    <property type="entry name" value="FAS1 domain"/>
    <property type="match status" value="1"/>
</dbReference>
<keyword evidence="12" id="KW-0812">Transmembrane</keyword>
<dbReference type="InterPro" id="IPR036378">
    <property type="entry name" value="FAS1_dom_sf"/>
</dbReference>
<feature type="region of interest" description="Disordered" evidence="11">
    <location>
        <begin position="174"/>
        <end position="281"/>
    </location>
</feature>
<evidence type="ECO:0000256" key="11">
    <source>
        <dbReference type="SAM" id="MobiDB-lite"/>
    </source>
</evidence>
<dbReference type="Proteomes" id="UP000585474">
    <property type="component" value="Unassembled WGS sequence"/>
</dbReference>
<feature type="compositionally biased region" description="Low complexity" evidence="11">
    <location>
        <begin position="205"/>
        <end position="226"/>
    </location>
</feature>
<keyword evidence="12" id="KW-1133">Transmembrane helix</keyword>
<evidence type="ECO:0000256" key="3">
    <source>
        <dbReference type="ARBA" id="ARBA00022475"/>
    </source>
</evidence>
<dbReference type="OrthoDB" id="694090at2759"/>
<feature type="compositionally biased region" description="Low complexity" evidence="11">
    <location>
        <begin position="174"/>
        <end position="185"/>
    </location>
</feature>
<evidence type="ECO:0000313" key="15">
    <source>
        <dbReference type="EMBL" id="GFZ17274.1"/>
    </source>
</evidence>